<keyword evidence="2" id="KW-0812">Transmembrane</keyword>
<dbReference type="Proteomes" id="UP000504630">
    <property type="component" value="Unplaced"/>
</dbReference>
<feature type="region of interest" description="Disordered" evidence="1">
    <location>
        <begin position="215"/>
        <end position="237"/>
    </location>
</feature>
<dbReference type="Pfam" id="PF07686">
    <property type="entry name" value="V-set"/>
    <property type="match status" value="1"/>
</dbReference>
<proteinExistence type="predicted"/>
<name>A0A6J2PDM9_COTGO</name>
<dbReference type="InterPro" id="IPR003599">
    <property type="entry name" value="Ig_sub"/>
</dbReference>
<dbReference type="RefSeq" id="XP_029283720.1">
    <property type="nucleotide sequence ID" value="XM_029427860.1"/>
</dbReference>
<evidence type="ECO:0000256" key="3">
    <source>
        <dbReference type="SAM" id="SignalP"/>
    </source>
</evidence>
<dbReference type="KEGG" id="cgob:115005890"/>
<accession>A0A6J2PDM9</accession>
<reference evidence="6" key="1">
    <citation type="submission" date="2025-08" db="UniProtKB">
        <authorList>
            <consortium name="RefSeq"/>
        </authorList>
    </citation>
    <scope>IDENTIFICATION</scope>
</reference>
<sequence length="326" mass="36367">MSRLQQVFLVTLFIYIAICDFGECVHVILGDSAVFPETENCPTGAELSREEPYRTRLVAAREHGVWKPTEDYTDRVNQSASFAFTRTVYTDTGLFLLRCGSRERRIQLDVLIGVEASVSEGEPATLKCYYPDKHDDSVLRWTKDKEMVLELNLSSGEVKHGPGFKSRMSLSQAGSKHVDRSLVFDQVLQGDRGDYFCSVHRNGLREKWGDPGAVRLKWTERDPDQTTPRPPPASAAEEEQMGTLTIVFITSVVVFLIVAPLFFLLGWCVKSHCSRASPRSGGGQHSEVVKLMDSDSPLPPPCSLCLCKAFITLCFYSSTFIATNLP</sequence>
<keyword evidence="3" id="KW-0732">Signal</keyword>
<gene>
    <name evidence="6" type="primary">LOC115005890</name>
</gene>
<dbReference type="OrthoDB" id="8836910at2759"/>
<protein>
    <submittedName>
        <fullName evidence="6">Uncharacterized protein LOC115005890</fullName>
    </submittedName>
</protein>
<dbReference type="AlphaFoldDB" id="A0A6J2PDM9"/>
<evidence type="ECO:0000259" key="4">
    <source>
        <dbReference type="PROSITE" id="PS50835"/>
    </source>
</evidence>
<dbReference type="PROSITE" id="PS50835">
    <property type="entry name" value="IG_LIKE"/>
    <property type="match status" value="1"/>
</dbReference>
<keyword evidence="5" id="KW-1185">Reference proteome</keyword>
<dbReference type="InterPro" id="IPR013783">
    <property type="entry name" value="Ig-like_fold"/>
</dbReference>
<keyword evidence="2" id="KW-1133">Transmembrane helix</keyword>
<evidence type="ECO:0000313" key="5">
    <source>
        <dbReference type="Proteomes" id="UP000504630"/>
    </source>
</evidence>
<organism evidence="5 6">
    <name type="scientific">Cottoperca gobio</name>
    <name type="common">Frogmouth</name>
    <name type="synonym">Aphritis gobio</name>
    <dbReference type="NCBI Taxonomy" id="56716"/>
    <lineage>
        <taxon>Eukaryota</taxon>
        <taxon>Metazoa</taxon>
        <taxon>Chordata</taxon>
        <taxon>Craniata</taxon>
        <taxon>Vertebrata</taxon>
        <taxon>Euteleostomi</taxon>
        <taxon>Actinopterygii</taxon>
        <taxon>Neopterygii</taxon>
        <taxon>Teleostei</taxon>
        <taxon>Neoteleostei</taxon>
        <taxon>Acanthomorphata</taxon>
        <taxon>Eupercaria</taxon>
        <taxon>Perciformes</taxon>
        <taxon>Notothenioidei</taxon>
        <taxon>Bovichtidae</taxon>
        <taxon>Cottoperca</taxon>
    </lineage>
</organism>
<dbReference type="InterPro" id="IPR013106">
    <property type="entry name" value="Ig_V-set"/>
</dbReference>
<dbReference type="GeneID" id="115005890"/>
<dbReference type="SMART" id="SM00409">
    <property type="entry name" value="IG"/>
    <property type="match status" value="1"/>
</dbReference>
<evidence type="ECO:0000256" key="1">
    <source>
        <dbReference type="SAM" id="MobiDB-lite"/>
    </source>
</evidence>
<dbReference type="InParanoid" id="A0A6J2PDM9"/>
<feature type="domain" description="Ig-like" evidence="4">
    <location>
        <begin position="106"/>
        <end position="199"/>
    </location>
</feature>
<feature type="transmembrane region" description="Helical" evidence="2">
    <location>
        <begin position="246"/>
        <end position="269"/>
    </location>
</feature>
<feature type="signal peptide" evidence="3">
    <location>
        <begin position="1"/>
        <end position="24"/>
    </location>
</feature>
<evidence type="ECO:0000313" key="6">
    <source>
        <dbReference type="RefSeq" id="XP_029283720.1"/>
    </source>
</evidence>
<feature type="chain" id="PRO_5027045873" evidence="3">
    <location>
        <begin position="25"/>
        <end position="326"/>
    </location>
</feature>
<keyword evidence="2" id="KW-0472">Membrane</keyword>
<dbReference type="InterPro" id="IPR007110">
    <property type="entry name" value="Ig-like_dom"/>
</dbReference>
<dbReference type="SUPFAM" id="SSF48726">
    <property type="entry name" value="Immunoglobulin"/>
    <property type="match status" value="1"/>
</dbReference>
<evidence type="ECO:0000256" key="2">
    <source>
        <dbReference type="SAM" id="Phobius"/>
    </source>
</evidence>
<dbReference type="InterPro" id="IPR036179">
    <property type="entry name" value="Ig-like_dom_sf"/>
</dbReference>
<dbReference type="Gene3D" id="2.60.40.10">
    <property type="entry name" value="Immunoglobulins"/>
    <property type="match status" value="1"/>
</dbReference>